<evidence type="ECO:0000313" key="2">
    <source>
        <dbReference type="Proteomes" id="UP000037510"/>
    </source>
</evidence>
<comment type="caution">
    <text evidence="1">The sequence shown here is derived from an EMBL/GenBank/DDBJ whole genome shotgun (WGS) entry which is preliminary data.</text>
</comment>
<proteinExistence type="predicted"/>
<accession>A0A0L7LU92</accession>
<evidence type="ECO:0000313" key="1">
    <source>
        <dbReference type="EMBL" id="KOB79012.1"/>
    </source>
</evidence>
<dbReference type="AlphaFoldDB" id="A0A0L7LU92"/>
<reference evidence="1 2" key="1">
    <citation type="journal article" date="2015" name="Genome Biol. Evol.">
        <title>The genome of winter moth (Operophtera brumata) provides a genomic perspective on sexual dimorphism and phenology.</title>
        <authorList>
            <person name="Derks M.F."/>
            <person name="Smit S."/>
            <person name="Salis L."/>
            <person name="Schijlen E."/>
            <person name="Bossers A."/>
            <person name="Mateman C."/>
            <person name="Pijl A.S."/>
            <person name="de Ridder D."/>
            <person name="Groenen M.A."/>
            <person name="Visser M.E."/>
            <person name="Megens H.J."/>
        </authorList>
    </citation>
    <scope>NUCLEOTIDE SEQUENCE [LARGE SCALE GENOMIC DNA]</scope>
    <source>
        <strain evidence="1">WM2013NL</strain>
        <tissue evidence="1">Head and thorax</tissue>
    </source>
</reference>
<name>A0A0L7LU92_OPEBR</name>
<dbReference type="EMBL" id="JTDY01000075">
    <property type="protein sequence ID" value="KOB79012.1"/>
    <property type="molecule type" value="Genomic_DNA"/>
</dbReference>
<dbReference type="Proteomes" id="UP000037510">
    <property type="component" value="Unassembled WGS sequence"/>
</dbReference>
<sequence length="166" mass="19272">MNSYPALKPKVEAMVEKVDVRFPAPSQFNVDDILLNEVLIIFQMKSDYSSTHVAKPQSSLEYVLAMEQFREIMMDQMSTSAAEELAIKFKTRKLEALNAKLIQKIAGDDEVEVRNDRQAGARTRNGLLRRNNQAEKENEEEVECKEAYEHMLQQHIIDEKNQRTRR</sequence>
<organism evidence="1 2">
    <name type="scientific">Operophtera brumata</name>
    <name type="common">Winter moth</name>
    <name type="synonym">Phalaena brumata</name>
    <dbReference type="NCBI Taxonomy" id="104452"/>
    <lineage>
        <taxon>Eukaryota</taxon>
        <taxon>Metazoa</taxon>
        <taxon>Ecdysozoa</taxon>
        <taxon>Arthropoda</taxon>
        <taxon>Hexapoda</taxon>
        <taxon>Insecta</taxon>
        <taxon>Pterygota</taxon>
        <taxon>Neoptera</taxon>
        <taxon>Endopterygota</taxon>
        <taxon>Lepidoptera</taxon>
        <taxon>Glossata</taxon>
        <taxon>Ditrysia</taxon>
        <taxon>Geometroidea</taxon>
        <taxon>Geometridae</taxon>
        <taxon>Larentiinae</taxon>
        <taxon>Operophtera</taxon>
    </lineage>
</organism>
<protein>
    <submittedName>
        <fullName evidence="1">Uncharacterized protein</fullName>
    </submittedName>
</protein>
<gene>
    <name evidence="1" type="ORF">OBRU01_00344</name>
</gene>
<keyword evidence="2" id="KW-1185">Reference proteome</keyword>